<dbReference type="RefSeq" id="WP_169452622.1">
    <property type="nucleotide sequence ID" value="NZ_CP051774.1"/>
</dbReference>
<dbReference type="PROSITE" id="PS51257">
    <property type="entry name" value="PROKAR_LIPOPROTEIN"/>
    <property type="match status" value="1"/>
</dbReference>
<reference evidence="2 3" key="1">
    <citation type="submission" date="2020-04" db="EMBL/GenBank/DDBJ databases">
        <title>Luteolibacter sp. G-1-1-1 isolated from soil.</title>
        <authorList>
            <person name="Dahal R.H."/>
        </authorList>
    </citation>
    <scope>NUCLEOTIDE SEQUENCE [LARGE SCALE GENOMIC DNA]</scope>
    <source>
        <strain evidence="2 3">G-1-1-1</strain>
    </source>
</reference>
<evidence type="ECO:0000313" key="3">
    <source>
        <dbReference type="Proteomes" id="UP000501812"/>
    </source>
</evidence>
<feature type="compositionally biased region" description="Low complexity" evidence="1">
    <location>
        <begin position="36"/>
        <end position="47"/>
    </location>
</feature>
<dbReference type="Proteomes" id="UP000501812">
    <property type="component" value="Chromosome"/>
</dbReference>
<protein>
    <submittedName>
        <fullName evidence="2">Uncharacterized protein</fullName>
    </submittedName>
</protein>
<dbReference type="AlphaFoldDB" id="A0A858RCM4"/>
<organism evidence="2 3">
    <name type="scientific">Luteolibacter luteus</name>
    <dbReference type="NCBI Taxonomy" id="2728835"/>
    <lineage>
        <taxon>Bacteria</taxon>
        <taxon>Pseudomonadati</taxon>
        <taxon>Verrucomicrobiota</taxon>
        <taxon>Verrucomicrobiia</taxon>
        <taxon>Verrucomicrobiales</taxon>
        <taxon>Verrucomicrobiaceae</taxon>
        <taxon>Luteolibacter</taxon>
    </lineage>
</organism>
<evidence type="ECO:0000256" key="1">
    <source>
        <dbReference type="SAM" id="MobiDB-lite"/>
    </source>
</evidence>
<gene>
    <name evidence="2" type="ORF">HHL09_00900</name>
</gene>
<sequence length="400" mass="43493">MATHLRSILLVTAGLAVGACVGWIARGSSGAAATTATAQTDSASSKSAGEKSGGSSFGAKSNGAGQAKRSTVEGESKDFAESVRAIFRDPSSERRLDRFRALLEKGGAEHYHEMVELIRENDLKGSSSPEEWTMLWTQWGEKDPAGALDFILKQDWNLWDKAAPAEAEFRSITAWAGQDHTAALKFIEQNHQSLHLGNKLGDAFVRGWSSTDPEGAGRWMLARDDFSSAQYQIVVEAIGRRGGQEGVDAWFASLDKDANPDGLVTAVEAVAAVKSKDEPAKTAAWIEENMKSDWMDRSDVVKNTARSLADQDPQAAMDWAGRIGSRIAMEQAMDRWCERDLDAATTWLKGNVNSPGYGASVNVYVNYLMPGDPVSARAWAESIPDEEARARVLERLPRPE</sequence>
<accession>A0A858RCM4</accession>
<proteinExistence type="predicted"/>
<dbReference type="KEGG" id="luo:HHL09_00900"/>
<dbReference type="EMBL" id="CP051774">
    <property type="protein sequence ID" value="QJE94401.1"/>
    <property type="molecule type" value="Genomic_DNA"/>
</dbReference>
<name>A0A858RCM4_9BACT</name>
<feature type="region of interest" description="Disordered" evidence="1">
    <location>
        <begin position="36"/>
        <end position="75"/>
    </location>
</feature>
<keyword evidence="3" id="KW-1185">Reference proteome</keyword>
<evidence type="ECO:0000313" key="2">
    <source>
        <dbReference type="EMBL" id="QJE94401.1"/>
    </source>
</evidence>